<dbReference type="GO" id="GO:0003735">
    <property type="term" value="F:structural constituent of ribosome"/>
    <property type="evidence" value="ECO:0007669"/>
    <property type="project" value="UniProtKB-UniRule"/>
</dbReference>
<keyword evidence="5 7" id="KW-0687">Ribonucleoprotein</keyword>
<gene>
    <name evidence="7" type="primary">rplC</name>
    <name evidence="9" type="ORF">A2Y68_02315</name>
</gene>
<evidence type="ECO:0000313" key="9">
    <source>
        <dbReference type="EMBL" id="OGM10250.1"/>
    </source>
</evidence>
<dbReference type="InterPro" id="IPR009000">
    <property type="entry name" value="Transl_B-barrel_sf"/>
</dbReference>
<dbReference type="PANTHER" id="PTHR11229">
    <property type="entry name" value="50S RIBOSOMAL PROTEIN L3"/>
    <property type="match status" value="1"/>
</dbReference>
<dbReference type="InterPro" id="IPR019927">
    <property type="entry name" value="Ribosomal_uL3_bac/org-type"/>
</dbReference>
<dbReference type="EMBL" id="MGFR01000001">
    <property type="protein sequence ID" value="OGM10250.1"/>
    <property type="molecule type" value="Genomic_DNA"/>
</dbReference>
<reference evidence="9 10" key="1">
    <citation type="journal article" date="2016" name="Nat. Commun.">
        <title>Thousands of microbial genomes shed light on interconnected biogeochemical processes in an aquifer system.</title>
        <authorList>
            <person name="Anantharaman K."/>
            <person name="Brown C.T."/>
            <person name="Hug L.A."/>
            <person name="Sharon I."/>
            <person name="Castelle C.J."/>
            <person name="Probst A.J."/>
            <person name="Thomas B.C."/>
            <person name="Singh A."/>
            <person name="Wilkins M.J."/>
            <person name="Karaoz U."/>
            <person name="Brodie E.L."/>
            <person name="Williams K.H."/>
            <person name="Hubbard S.S."/>
            <person name="Banfield J.F."/>
        </authorList>
    </citation>
    <scope>NUCLEOTIDE SEQUENCE [LARGE SCALE GENOMIC DNA]</scope>
</reference>
<comment type="similarity">
    <text evidence="1 7">Belongs to the universal ribosomal protein uL3 family.</text>
</comment>
<dbReference type="Gene3D" id="2.40.30.10">
    <property type="entry name" value="Translation factors"/>
    <property type="match status" value="1"/>
</dbReference>
<feature type="region of interest" description="Disordered" evidence="8">
    <location>
        <begin position="241"/>
        <end position="271"/>
    </location>
</feature>
<dbReference type="PANTHER" id="PTHR11229:SF16">
    <property type="entry name" value="LARGE RIBOSOMAL SUBUNIT PROTEIN UL3C"/>
    <property type="match status" value="1"/>
</dbReference>
<dbReference type="Gene3D" id="3.30.160.810">
    <property type="match status" value="1"/>
</dbReference>
<evidence type="ECO:0000256" key="6">
    <source>
        <dbReference type="ARBA" id="ARBA00035243"/>
    </source>
</evidence>
<proteinExistence type="inferred from homology"/>
<evidence type="ECO:0000256" key="2">
    <source>
        <dbReference type="ARBA" id="ARBA00022730"/>
    </source>
</evidence>
<dbReference type="SUPFAM" id="SSF50447">
    <property type="entry name" value="Translation proteins"/>
    <property type="match status" value="1"/>
</dbReference>
<dbReference type="FunFam" id="3.30.160.810:FF:000001">
    <property type="entry name" value="50S ribosomal protein L3"/>
    <property type="match status" value="1"/>
</dbReference>
<dbReference type="Proteomes" id="UP000176778">
    <property type="component" value="Unassembled WGS sequence"/>
</dbReference>
<sequence length="271" mass="29355">MPLKGASGTFFCVQKMDTILASKGGMSQAFVEGRRIPTTKLMAGPCVVTQVKKLDKDGYWAIQLGFGQKRIKNVTKPLQGHLKSFIKDNKAPRYLREVRLDKEPEFKVGDTLKASDIFNKGDIIAVSGISKGKGFAGVVKRWHFAGGPRTHGQSDRERAPGSIGQTTTPGRVFKGKHMAGRMGGERVTVKNLQVVSVNPETNEIEVSGPIPGIKKGLLILRRISAGKLEGIIEAQAQVVEGEAPEGEEVRVEGEAAPTPQVEEKKEENAQS</sequence>
<evidence type="ECO:0000256" key="4">
    <source>
        <dbReference type="ARBA" id="ARBA00022980"/>
    </source>
</evidence>
<dbReference type="GO" id="GO:0019843">
    <property type="term" value="F:rRNA binding"/>
    <property type="evidence" value="ECO:0007669"/>
    <property type="project" value="UniProtKB-UniRule"/>
</dbReference>
<evidence type="ECO:0000256" key="1">
    <source>
        <dbReference type="ARBA" id="ARBA00006540"/>
    </source>
</evidence>
<comment type="subunit">
    <text evidence="7">Part of the 50S ribosomal subunit. Forms a cluster with proteins L14 and L19.</text>
</comment>
<keyword evidence="3 7" id="KW-0694">RNA-binding</keyword>
<protein>
    <recommendedName>
        <fullName evidence="6 7">Large ribosomal subunit protein uL3</fullName>
    </recommendedName>
</protein>
<dbReference type="HAMAP" id="MF_01325_B">
    <property type="entry name" value="Ribosomal_uL3_B"/>
    <property type="match status" value="1"/>
</dbReference>
<keyword evidence="4 7" id="KW-0689">Ribosomal protein</keyword>
<dbReference type="STRING" id="1802479.A2Y68_02315"/>
<keyword evidence="2 7" id="KW-0699">rRNA-binding</keyword>
<dbReference type="NCBIfam" id="TIGR03625">
    <property type="entry name" value="L3_bact"/>
    <property type="match status" value="1"/>
</dbReference>
<feature type="compositionally biased region" description="Basic and acidic residues" evidence="8">
    <location>
        <begin position="261"/>
        <end position="271"/>
    </location>
</feature>
<dbReference type="FunFam" id="2.40.30.10:FF:000004">
    <property type="entry name" value="50S ribosomal protein L3"/>
    <property type="match status" value="1"/>
</dbReference>
<dbReference type="GO" id="GO:0006412">
    <property type="term" value="P:translation"/>
    <property type="evidence" value="ECO:0007669"/>
    <property type="project" value="UniProtKB-UniRule"/>
</dbReference>
<evidence type="ECO:0000256" key="7">
    <source>
        <dbReference type="HAMAP-Rule" id="MF_01325"/>
    </source>
</evidence>
<comment type="function">
    <text evidence="7">One of the primary rRNA binding proteins, it binds directly near the 3'-end of the 23S rRNA, where it nucleates assembly of the 50S subunit.</text>
</comment>
<name>A0A1F7X569_9BACT</name>
<accession>A0A1F7X569</accession>
<dbReference type="InterPro" id="IPR000597">
    <property type="entry name" value="Ribosomal_uL3"/>
</dbReference>
<organism evidence="9 10">
    <name type="scientific">Candidatus Woesebacteria bacterium RBG_13_46_13</name>
    <dbReference type="NCBI Taxonomy" id="1802479"/>
    <lineage>
        <taxon>Bacteria</taxon>
        <taxon>Candidatus Woeseibacteriota</taxon>
    </lineage>
</organism>
<dbReference type="GO" id="GO:0022625">
    <property type="term" value="C:cytosolic large ribosomal subunit"/>
    <property type="evidence" value="ECO:0007669"/>
    <property type="project" value="TreeGrafter"/>
</dbReference>
<dbReference type="AlphaFoldDB" id="A0A1F7X569"/>
<comment type="caution">
    <text evidence="9">The sequence shown here is derived from an EMBL/GenBank/DDBJ whole genome shotgun (WGS) entry which is preliminary data.</text>
</comment>
<feature type="region of interest" description="Disordered" evidence="8">
    <location>
        <begin position="146"/>
        <end position="166"/>
    </location>
</feature>
<evidence type="ECO:0000256" key="3">
    <source>
        <dbReference type="ARBA" id="ARBA00022884"/>
    </source>
</evidence>
<evidence type="ECO:0000256" key="8">
    <source>
        <dbReference type="SAM" id="MobiDB-lite"/>
    </source>
</evidence>
<dbReference type="Pfam" id="PF00297">
    <property type="entry name" value="Ribosomal_L3"/>
    <property type="match status" value="1"/>
</dbReference>
<evidence type="ECO:0000313" key="10">
    <source>
        <dbReference type="Proteomes" id="UP000176778"/>
    </source>
</evidence>
<evidence type="ECO:0000256" key="5">
    <source>
        <dbReference type="ARBA" id="ARBA00023274"/>
    </source>
</evidence>